<dbReference type="PANTHER" id="PTHR48475">
    <property type="entry name" value="RIBONUCLEASE H"/>
    <property type="match status" value="1"/>
</dbReference>
<dbReference type="Proteomes" id="UP000818029">
    <property type="component" value="Chromosome D01"/>
</dbReference>
<proteinExistence type="predicted"/>
<evidence type="ECO:0000313" key="3">
    <source>
        <dbReference type="RefSeq" id="XP_016702049.2"/>
    </source>
</evidence>
<dbReference type="GO" id="GO:0003676">
    <property type="term" value="F:nucleic acid binding"/>
    <property type="evidence" value="ECO:0007669"/>
    <property type="project" value="InterPro"/>
</dbReference>
<evidence type="ECO:0000259" key="1">
    <source>
        <dbReference type="Pfam" id="PF13456"/>
    </source>
</evidence>
<dbReference type="AlphaFoldDB" id="A0A1U8KMV5"/>
<dbReference type="InterPro" id="IPR012337">
    <property type="entry name" value="RNaseH-like_sf"/>
</dbReference>
<reference evidence="2" key="1">
    <citation type="journal article" date="2020" name="Nat. Genet.">
        <title>Genomic diversifications of five Gossypium allopolyploid species and their impact on cotton improvement.</title>
        <authorList>
            <person name="Chen Z.J."/>
            <person name="Sreedasyam A."/>
            <person name="Ando A."/>
            <person name="Song Q."/>
            <person name="De Santiago L.M."/>
            <person name="Hulse-Kemp A.M."/>
            <person name="Ding M."/>
            <person name="Ye W."/>
            <person name="Kirkbride R.C."/>
            <person name="Jenkins J."/>
            <person name="Plott C."/>
            <person name="Lovell J."/>
            <person name="Lin Y.M."/>
            <person name="Vaughn R."/>
            <person name="Liu B."/>
            <person name="Simpson S."/>
            <person name="Scheffler B.E."/>
            <person name="Wen L."/>
            <person name="Saski C.A."/>
            <person name="Grover C.E."/>
            <person name="Hu G."/>
            <person name="Conover J.L."/>
            <person name="Carlson J.W."/>
            <person name="Shu S."/>
            <person name="Boston L.B."/>
            <person name="Williams M."/>
            <person name="Peterson D.G."/>
            <person name="McGee K."/>
            <person name="Jones D.C."/>
            <person name="Wendel J.F."/>
            <person name="Stelly D.M."/>
            <person name="Grimwood J."/>
            <person name="Schmutz J."/>
        </authorList>
    </citation>
    <scope>NUCLEOTIDE SEQUENCE [LARGE SCALE GENOMIC DNA]</scope>
    <source>
        <strain evidence="2">cv. TM-1</strain>
    </source>
</reference>
<dbReference type="PaxDb" id="3635-A0A1U8KMV5"/>
<gene>
    <name evidence="3" type="primary">LOC107917184</name>
</gene>
<name>A0A1U8KMV5_GOSHI</name>
<keyword evidence="2" id="KW-1185">Reference proteome</keyword>
<dbReference type="PANTHER" id="PTHR48475:SF1">
    <property type="entry name" value="RNASE H TYPE-1 DOMAIN-CONTAINING PROTEIN"/>
    <property type="match status" value="1"/>
</dbReference>
<dbReference type="InterPro" id="IPR002156">
    <property type="entry name" value="RNaseH_domain"/>
</dbReference>
<protein>
    <recommendedName>
        <fullName evidence="1">RNase H type-1 domain-containing protein</fullName>
    </recommendedName>
</protein>
<dbReference type="RefSeq" id="XP_016702049.2">
    <property type="nucleotide sequence ID" value="XM_016846560.2"/>
</dbReference>
<dbReference type="GeneID" id="107917184"/>
<feature type="domain" description="RNase H type-1" evidence="1">
    <location>
        <begin position="1"/>
        <end position="74"/>
    </location>
</feature>
<dbReference type="InterPro" id="IPR036397">
    <property type="entry name" value="RNaseH_sf"/>
</dbReference>
<dbReference type="Pfam" id="PF13456">
    <property type="entry name" value="RVT_3"/>
    <property type="match status" value="1"/>
</dbReference>
<dbReference type="Gene3D" id="3.30.420.10">
    <property type="entry name" value="Ribonuclease H-like superfamily/Ribonuclease H"/>
    <property type="match status" value="1"/>
</dbReference>
<organism evidence="2 3">
    <name type="scientific">Gossypium hirsutum</name>
    <name type="common">Upland cotton</name>
    <name type="synonym">Gossypium mexicanum</name>
    <dbReference type="NCBI Taxonomy" id="3635"/>
    <lineage>
        <taxon>Eukaryota</taxon>
        <taxon>Viridiplantae</taxon>
        <taxon>Streptophyta</taxon>
        <taxon>Embryophyta</taxon>
        <taxon>Tracheophyta</taxon>
        <taxon>Spermatophyta</taxon>
        <taxon>Magnoliopsida</taxon>
        <taxon>eudicotyledons</taxon>
        <taxon>Gunneridae</taxon>
        <taxon>Pentapetalae</taxon>
        <taxon>rosids</taxon>
        <taxon>malvids</taxon>
        <taxon>Malvales</taxon>
        <taxon>Malvaceae</taxon>
        <taxon>Malvoideae</taxon>
        <taxon>Gossypium</taxon>
    </lineage>
</organism>
<sequence>MGIRATIERGIKVLEVYGDSAFVIYQLRGEWETRDPKLISYRKLVLELIKEFEDTTFCYLPQDENQMADALATLASMIKVNGHGDMKPIQMSIYEDPAYCYNIEEGEIDDSPWYQDILRYVKNREYPGQATENEKRTLRRLATDYVLDGEILYRRGKDQVLLRCVDTVEANKILDEVHEGICEMHASGFTMARQIMRFGTSTGATPFSLVYGMEAVLPIEVEIPSLRVLTELQLDEAEWVQSRYDQLNLIEGNRLKAIQYGQMYQKRMMRAYNKKV</sequence>
<dbReference type="GO" id="GO:0004523">
    <property type="term" value="F:RNA-DNA hybrid ribonuclease activity"/>
    <property type="evidence" value="ECO:0007669"/>
    <property type="project" value="InterPro"/>
</dbReference>
<dbReference type="SMR" id="A0A1U8KMV5"/>
<accession>A0A1U8KMV5</accession>
<reference evidence="3" key="2">
    <citation type="submission" date="2025-08" db="UniProtKB">
        <authorList>
            <consortium name="RefSeq"/>
        </authorList>
    </citation>
    <scope>IDENTIFICATION</scope>
</reference>
<evidence type="ECO:0000313" key="2">
    <source>
        <dbReference type="Proteomes" id="UP000818029"/>
    </source>
</evidence>
<dbReference type="SUPFAM" id="SSF53098">
    <property type="entry name" value="Ribonuclease H-like"/>
    <property type="match status" value="1"/>
</dbReference>
<dbReference type="KEGG" id="ghi:107917184"/>